<feature type="transmembrane region" description="Helical" evidence="9">
    <location>
        <begin position="386"/>
        <end position="408"/>
    </location>
</feature>
<gene>
    <name evidence="10" type="ORF">WJX81_002898</name>
</gene>
<dbReference type="Gene3D" id="1.50.40.10">
    <property type="entry name" value="Mitochondrial carrier domain"/>
    <property type="match status" value="1"/>
</dbReference>
<name>A0AAW1QMH2_9CHLO</name>
<keyword evidence="5" id="KW-0677">Repeat</keyword>
<proteinExistence type="inferred from homology"/>
<feature type="repeat" description="Solcar" evidence="8">
    <location>
        <begin position="330"/>
        <end position="415"/>
    </location>
</feature>
<evidence type="ECO:0000256" key="9">
    <source>
        <dbReference type="SAM" id="Phobius"/>
    </source>
</evidence>
<evidence type="ECO:0000313" key="10">
    <source>
        <dbReference type="EMBL" id="KAK9822699.1"/>
    </source>
</evidence>
<dbReference type="Pfam" id="PF00153">
    <property type="entry name" value="Mito_carr"/>
    <property type="match status" value="3"/>
</dbReference>
<organism evidence="10 11">
    <name type="scientific">Elliptochloris bilobata</name>
    <dbReference type="NCBI Taxonomy" id="381761"/>
    <lineage>
        <taxon>Eukaryota</taxon>
        <taxon>Viridiplantae</taxon>
        <taxon>Chlorophyta</taxon>
        <taxon>core chlorophytes</taxon>
        <taxon>Trebouxiophyceae</taxon>
        <taxon>Trebouxiophyceae incertae sedis</taxon>
        <taxon>Elliptochloris clade</taxon>
        <taxon>Elliptochloris</taxon>
    </lineage>
</organism>
<dbReference type="Proteomes" id="UP001445335">
    <property type="component" value="Unassembled WGS sequence"/>
</dbReference>
<dbReference type="InterPro" id="IPR011047">
    <property type="entry name" value="Quinoprotein_ADH-like_sf"/>
</dbReference>
<sequence length="639" mass="68129">MLKVQPDEAACLCFDRPVRAVVPCTSNRLVAVCLGNAGNRERSIELWRLWPGKEGSNPASPGPAGGSAAAAPVRIGAMAVSIWSSWAPDMALREAAGMQLVSTGDGRAMLLLAGMFDWAPDFPAGARLHFCAGAGPGPQADSPLEGAARTLCLLATTDGRIFAGGAGGVLRCWHASHNWEVVEDAAAGLPRARFRGEPFPDLVALARGGASRLLGCSSTGAVALWDYERGELLAARQDAQWAFADARLAPLDLPWASAKGHALATVPPGGWVVAPVVLPSLRAGAAVPLQGVTHLEVAGGLAAAATQDGCVHVWDPGRAAFLYSSSRVDGNAVASLVLCAHPSRLLPLDVIKTRLQVQDGLHGVLPLYRGTRDALRTIVREEGWQALYAGLSPALLGAGLSWGIYFMAYNSAKQRWQRRRKVAHLPPQLHLLSAAEAGCLVCLLTNPVWVIKTRLQLQRGAGWLTRPGTALPAASRRYRGVVHAAREIARDEGLKGFYRGIWPSLLLVSHGAIQFMVYEDLKERATRPAGVAPRSPPSSAEITAIGAASKLAASIATYPSQVIRARIQQRQDVARAAMYDSGWHALRVTLRREGPLGLYRGLLPNVLRVMPQSAITFLVYEKVMQLLAARPDRRGDALA</sequence>
<comment type="caution">
    <text evidence="10">The sequence shown here is derived from an EMBL/GenBank/DDBJ whole genome shotgun (WGS) entry which is preliminary data.</text>
</comment>
<evidence type="ECO:0000256" key="3">
    <source>
        <dbReference type="ARBA" id="ARBA00022448"/>
    </source>
</evidence>
<evidence type="ECO:0008006" key="12">
    <source>
        <dbReference type="Google" id="ProtNLM"/>
    </source>
</evidence>
<dbReference type="PANTHER" id="PTHR45683">
    <property type="entry name" value="MITOCHONDRIAL NICOTINAMIDE ADENINE DINUCLEOTIDE TRANSPORTER 1-RELATED-RELATED"/>
    <property type="match status" value="1"/>
</dbReference>
<comment type="subcellular location">
    <subcellularLocation>
        <location evidence="1">Membrane</location>
        <topology evidence="1">Multi-pass membrane protein</topology>
    </subcellularLocation>
</comment>
<dbReference type="InterPro" id="IPR044712">
    <property type="entry name" value="SLC25A32-like"/>
</dbReference>
<evidence type="ECO:0000256" key="1">
    <source>
        <dbReference type="ARBA" id="ARBA00004141"/>
    </source>
</evidence>
<dbReference type="InterPro" id="IPR023395">
    <property type="entry name" value="MCP_dom_sf"/>
</dbReference>
<dbReference type="GO" id="GO:0055085">
    <property type="term" value="P:transmembrane transport"/>
    <property type="evidence" value="ECO:0007669"/>
    <property type="project" value="InterPro"/>
</dbReference>
<dbReference type="InterPro" id="IPR018108">
    <property type="entry name" value="MCP_transmembrane"/>
</dbReference>
<evidence type="ECO:0000256" key="2">
    <source>
        <dbReference type="ARBA" id="ARBA00006375"/>
    </source>
</evidence>
<evidence type="ECO:0000256" key="6">
    <source>
        <dbReference type="ARBA" id="ARBA00022989"/>
    </source>
</evidence>
<dbReference type="PROSITE" id="PS50920">
    <property type="entry name" value="SOLCAR"/>
    <property type="match status" value="3"/>
</dbReference>
<comment type="similarity">
    <text evidence="2">Belongs to the mitochondrial carrier (TC 2.A.29) family.</text>
</comment>
<feature type="repeat" description="Solcar" evidence="8">
    <location>
        <begin position="540"/>
        <end position="626"/>
    </location>
</feature>
<reference evidence="10 11" key="1">
    <citation type="journal article" date="2024" name="Nat. Commun.">
        <title>Phylogenomics reveals the evolutionary origins of lichenization in chlorophyte algae.</title>
        <authorList>
            <person name="Puginier C."/>
            <person name="Libourel C."/>
            <person name="Otte J."/>
            <person name="Skaloud P."/>
            <person name="Haon M."/>
            <person name="Grisel S."/>
            <person name="Petersen M."/>
            <person name="Berrin J.G."/>
            <person name="Delaux P.M."/>
            <person name="Dal Grande F."/>
            <person name="Keller J."/>
        </authorList>
    </citation>
    <scope>NUCLEOTIDE SEQUENCE [LARGE SCALE GENOMIC DNA]</scope>
    <source>
        <strain evidence="10 11">SAG 245.80</strain>
    </source>
</reference>
<evidence type="ECO:0000256" key="7">
    <source>
        <dbReference type="ARBA" id="ARBA00023136"/>
    </source>
</evidence>
<dbReference type="AlphaFoldDB" id="A0AAW1QMH2"/>
<dbReference type="Gene3D" id="2.130.10.10">
    <property type="entry name" value="YVTN repeat-like/Quinoprotein amine dehydrogenase"/>
    <property type="match status" value="1"/>
</dbReference>
<evidence type="ECO:0000256" key="4">
    <source>
        <dbReference type="ARBA" id="ARBA00022692"/>
    </source>
</evidence>
<evidence type="ECO:0000313" key="11">
    <source>
        <dbReference type="Proteomes" id="UP001445335"/>
    </source>
</evidence>
<protein>
    <recommendedName>
        <fullName evidence="12">Mitochondrial carrier protein</fullName>
    </recommendedName>
</protein>
<feature type="repeat" description="Solcar" evidence="8">
    <location>
        <begin position="425"/>
        <end position="524"/>
    </location>
</feature>
<keyword evidence="11" id="KW-1185">Reference proteome</keyword>
<dbReference type="GO" id="GO:0016020">
    <property type="term" value="C:membrane"/>
    <property type="evidence" value="ECO:0007669"/>
    <property type="project" value="UniProtKB-SubCell"/>
</dbReference>
<keyword evidence="7 8" id="KW-0472">Membrane</keyword>
<evidence type="ECO:0000256" key="5">
    <source>
        <dbReference type="ARBA" id="ARBA00022737"/>
    </source>
</evidence>
<dbReference type="EMBL" id="JALJOU010000084">
    <property type="protein sequence ID" value="KAK9822699.1"/>
    <property type="molecule type" value="Genomic_DNA"/>
</dbReference>
<dbReference type="GO" id="GO:0006862">
    <property type="term" value="P:nucleotide transport"/>
    <property type="evidence" value="ECO:0007669"/>
    <property type="project" value="InterPro"/>
</dbReference>
<dbReference type="InterPro" id="IPR015943">
    <property type="entry name" value="WD40/YVTN_repeat-like_dom_sf"/>
</dbReference>
<dbReference type="SUPFAM" id="SSF50998">
    <property type="entry name" value="Quinoprotein alcohol dehydrogenase-like"/>
    <property type="match status" value="1"/>
</dbReference>
<evidence type="ECO:0000256" key="8">
    <source>
        <dbReference type="PROSITE-ProRule" id="PRU00282"/>
    </source>
</evidence>
<keyword evidence="4 8" id="KW-0812">Transmembrane</keyword>
<dbReference type="SUPFAM" id="SSF103506">
    <property type="entry name" value="Mitochondrial carrier"/>
    <property type="match status" value="1"/>
</dbReference>
<keyword evidence="3" id="KW-0813">Transport</keyword>
<feature type="transmembrane region" description="Helical" evidence="9">
    <location>
        <begin position="429"/>
        <end position="451"/>
    </location>
</feature>
<accession>A0AAW1QMH2</accession>
<keyword evidence="6 9" id="KW-1133">Transmembrane helix</keyword>